<evidence type="ECO:0000313" key="2">
    <source>
        <dbReference type="Proteomes" id="UP000789525"/>
    </source>
</evidence>
<protein>
    <submittedName>
        <fullName evidence="1">989_t:CDS:1</fullName>
    </submittedName>
</protein>
<reference evidence="1" key="1">
    <citation type="submission" date="2021-06" db="EMBL/GenBank/DDBJ databases">
        <authorList>
            <person name="Kallberg Y."/>
            <person name="Tangrot J."/>
            <person name="Rosling A."/>
        </authorList>
    </citation>
    <scope>NUCLEOTIDE SEQUENCE</scope>
    <source>
        <strain evidence="1">CL356</strain>
    </source>
</reference>
<gene>
    <name evidence="1" type="ORF">ACOLOM_LOCUS10227</name>
</gene>
<proteinExistence type="predicted"/>
<accession>A0ACA9PC29</accession>
<name>A0ACA9PC29_9GLOM</name>
<feature type="non-terminal residue" evidence="1">
    <location>
        <position position="1"/>
    </location>
</feature>
<feature type="non-terminal residue" evidence="1">
    <location>
        <position position="412"/>
    </location>
</feature>
<dbReference type="Proteomes" id="UP000789525">
    <property type="component" value="Unassembled WGS sequence"/>
</dbReference>
<evidence type="ECO:0000313" key="1">
    <source>
        <dbReference type="EMBL" id="CAG8700550.1"/>
    </source>
</evidence>
<comment type="caution">
    <text evidence="1">The sequence shown here is derived from an EMBL/GenBank/DDBJ whole genome shotgun (WGS) entry which is preliminary data.</text>
</comment>
<organism evidence="1 2">
    <name type="scientific">Acaulospora colombiana</name>
    <dbReference type="NCBI Taxonomy" id="27376"/>
    <lineage>
        <taxon>Eukaryota</taxon>
        <taxon>Fungi</taxon>
        <taxon>Fungi incertae sedis</taxon>
        <taxon>Mucoromycota</taxon>
        <taxon>Glomeromycotina</taxon>
        <taxon>Glomeromycetes</taxon>
        <taxon>Diversisporales</taxon>
        <taxon>Acaulosporaceae</taxon>
        <taxon>Acaulospora</taxon>
    </lineage>
</organism>
<sequence length="412" mass="46877">YQPLEKLLGSMAEQLKGDPDVLDDSDVRRHDEYLHEAFQRLIFDFILEHLKAKSEFLVLKKNTQRRRIENEEPMKQPLPPTFTLLTTHNPTPHLTSGPTTAASKRTRKDGDDDDYKEPPRSSKRYVDRNSRLLVTDMRQNLDWTAMPTFNDMNTESDRNPLNITESSSPRTDQGPPTTHIAPYFVAIKQPKGMTRITEGVKGLYRSRPQWISYTGHLLQARPDCTRILGIYVKEEGFRLVVSNACGVVNLKELPWNDKCAVQLLYGWISQLYAPFQDPYTRRELVSEDIITFEIEYQYISTKEQPRELDILSGIHTNGSFPGVIRIDAVALTSSQVLDIPTRSRRKNGSSASTEPEKAQSVSAEPKSQQIVVRREKPGIGKGCRSITIKKRKVCLVMQDKGVPIMKVAAPLE</sequence>
<keyword evidence="2" id="KW-1185">Reference proteome</keyword>
<dbReference type="EMBL" id="CAJVPT010032168">
    <property type="protein sequence ID" value="CAG8700550.1"/>
    <property type="molecule type" value="Genomic_DNA"/>
</dbReference>